<dbReference type="Pfam" id="PF00403">
    <property type="entry name" value="HMA"/>
    <property type="match status" value="1"/>
</dbReference>
<reference evidence="4" key="1">
    <citation type="journal article" date="2019" name="Int. J. Syst. Evol. Microbiol.">
        <title>The Global Catalogue of Microorganisms (GCM) 10K type strain sequencing project: providing services to taxonomists for standard genome sequencing and annotation.</title>
        <authorList>
            <consortium name="The Broad Institute Genomics Platform"/>
            <consortium name="The Broad Institute Genome Sequencing Center for Infectious Disease"/>
            <person name="Wu L."/>
            <person name="Ma J."/>
        </authorList>
    </citation>
    <scope>NUCLEOTIDE SEQUENCE [LARGE SCALE GENOMIC DNA]</scope>
    <source>
        <strain evidence="4">KCTC 42107</strain>
    </source>
</reference>
<gene>
    <name evidence="3" type="ORF">ACFSR3_08970</name>
</gene>
<name>A0ABW5NT28_9FLAO</name>
<evidence type="ECO:0000313" key="3">
    <source>
        <dbReference type="EMBL" id="MFD2602184.1"/>
    </source>
</evidence>
<keyword evidence="4" id="KW-1185">Reference proteome</keyword>
<comment type="caution">
    <text evidence="3">The sequence shown here is derived from an EMBL/GenBank/DDBJ whole genome shotgun (WGS) entry which is preliminary data.</text>
</comment>
<organism evidence="3 4">
    <name type="scientific">Flavobacterium suzhouense</name>
    <dbReference type="NCBI Taxonomy" id="1529638"/>
    <lineage>
        <taxon>Bacteria</taxon>
        <taxon>Pseudomonadati</taxon>
        <taxon>Bacteroidota</taxon>
        <taxon>Flavobacteriia</taxon>
        <taxon>Flavobacteriales</taxon>
        <taxon>Flavobacteriaceae</taxon>
        <taxon>Flavobacterium</taxon>
    </lineage>
</organism>
<dbReference type="RefSeq" id="WP_379820673.1">
    <property type="nucleotide sequence ID" value="NZ_JBHUMD010000017.1"/>
</dbReference>
<dbReference type="Proteomes" id="UP001597480">
    <property type="component" value="Unassembled WGS sequence"/>
</dbReference>
<sequence length="187" mass="20082">MKLVKTLSFFALAALLFTSCKDTSKDGNIETPAEGTVTDTTHAKETAENLETTTFKIDGMTCPEGCAKVIENKLAGMEGVQEAKVDFDAKTATISFDAAKQTPEKFVETVEHIADGAYKVSDVKNSGDKAYFSLDQEKEKKTEKKEKTTDKKSKDGSSCSKDSKPSCGSEKKGGCCSAGKKTEKGTM</sequence>
<accession>A0ABW5NT28</accession>
<dbReference type="Gene3D" id="3.30.70.100">
    <property type="match status" value="1"/>
</dbReference>
<dbReference type="InterPro" id="IPR036163">
    <property type="entry name" value="HMA_dom_sf"/>
</dbReference>
<feature type="domain" description="HMA" evidence="2">
    <location>
        <begin position="51"/>
        <end position="118"/>
    </location>
</feature>
<protein>
    <submittedName>
        <fullName evidence="3">Heavy-metal-associated domain-containing protein</fullName>
    </submittedName>
</protein>
<dbReference type="EMBL" id="JBHUMD010000017">
    <property type="protein sequence ID" value="MFD2602184.1"/>
    <property type="molecule type" value="Genomic_DNA"/>
</dbReference>
<dbReference type="PROSITE" id="PS50846">
    <property type="entry name" value="HMA_2"/>
    <property type="match status" value="1"/>
</dbReference>
<proteinExistence type="predicted"/>
<dbReference type="InterPro" id="IPR006121">
    <property type="entry name" value="HMA_dom"/>
</dbReference>
<evidence type="ECO:0000313" key="4">
    <source>
        <dbReference type="Proteomes" id="UP001597480"/>
    </source>
</evidence>
<dbReference type="SUPFAM" id="SSF55008">
    <property type="entry name" value="HMA, heavy metal-associated domain"/>
    <property type="match status" value="1"/>
</dbReference>
<feature type="compositionally biased region" description="Basic and acidic residues" evidence="1">
    <location>
        <begin position="135"/>
        <end position="173"/>
    </location>
</feature>
<evidence type="ECO:0000256" key="1">
    <source>
        <dbReference type="SAM" id="MobiDB-lite"/>
    </source>
</evidence>
<feature type="region of interest" description="Disordered" evidence="1">
    <location>
        <begin position="131"/>
        <end position="187"/>
    </location>
</feature>
<evidence type="ECO:0000259" key="2">
    <source>
        <dbReference type="PROSITE" id="PS50846"/>
    </source>
</evidence>
<dbReference type="PROSITE" id="PS51257">
    <property type="entry name" value="PROKAR_LIPOPROTEIN"/>
    <property type="match status" value="1"/>
</dbReference>
<dbReference type="CDD" id="cd00371">
    <property type="entry name" value="HMA"/>
    <property type="match status" value="1"/>
</dbReference>